<dbReference type="Pfam" id="PF00250">
    <property type="entry name" value="Forkhead"/>
    <property type="match status" value="1"/>
</dbReference>
<evidence type="ECO:0000256" key="4">
    <source>
        <dbReference type="ARBA" id="ARBA00023163"/>
    </source>
</evidence>
<evidence type="ECO:0000256" key="1">
    <source>
        <dbReference type="ARBA" id="ARBA00004123"/>
    </source>
</evidence>
<feature type="compositionally biased region" description="Basic and acidic residues" evidence="7">
    <location>
        <begin position="283"/>
        <end position="296"/>
    </location>
</feature>
<dbReference type="GO" id="GO:0005634">
    <property type="term" value="C:nucleus"/>
    <property type="evidence" value="ECO:0007669"/>
    <property type="project" value="UniProtKB-SubCell"/>
</dbReference>
<keyword evidence="4" id="KW-0804">Transcription</keyword>
<evidence type="ECO:0000259" key="8">
    <source>
        <dbReference type="PROSITE" id="PS50039"/>
    </source>
</evidence>
<protein>
    <recommendedName>
        <fullName evidence="8">Fork-head domain-containing protein</fullName>
    </recommendedName>
</protein>
<dbReference type="InterPro" id="IPR030456">
    <property type="entry name" value="TF_fork_head_CS_2"/>
</dbReference>
<accession>A0AAD6IDT6</accession>
<dbReference type="AlphaFoldDB" id="A0AAD6IDT6"/>
<dbReference type="CDD" id="cd20032">
    <property type="entry name" value="FH_FOXO"/>
    <property type="match status" value="1"/>
</dbReference>
<keyword evidence="3 6" id="KW-0238">DNA-binding</keyword>
<dbReference type="SMART" id="SM00339">
    <property type="entry name" value="FH"/>
    <property type="match status" value="1"/>
</dbReference>
<feature type="region of interest" description="Disordered" evidence="7">
    <location>
        <begin position="254"/>
        <end position="296"/>
    </location>
</feature>
<organism evidence="9 10">
    <name type="scientific">Penicillium canescens</name>
    <dbReference type="NCBI Taxonomy" id="5083"/>
    <lineage>
        <taxon>Eukaryota</taxon>
        <taxon>Fungi</taxon>
        <taxon>Dikarya</taxon>
        <taxon>Ascomycota</taxon>
        <taxon>Pezizomycotina</taxon>
        <taxon>Eurotiomycetes</taxon>
        <taxon>Eurotiomycetidae</taxon>
        <taxon>Eurotiales</taxon>
        <taxon>Aspergillaceae</taxon>
        <taxon>Penicillium</taxon>
    </lineage>
</organism>
<keyword evidence="10" id="KW-1185">Reference proteome</keyword>
<feature type="region of interest" description="Disordered" evidence="7">
    <location>
        <begin position="123"/>
        <end position="154"/>
    </location>
</feature>
<dbReference type="InterPro" id="IPR036388">
    <property type="entry name" value="WH-like_DNA-bd_sf"/>
</dbReference>
<evidence type="ECO:0000256" key="7">
    <source>
        <dbReference type="SAM" id="MobiDB-lite"/>
    </source>
</evidence>
<gene>
    <name evidence="9" type="ORF">N7460_005478</name>
</gene>
<dbReference type="Proteomes" id="UP001219568">
    <property type="component" value="Unassembled WGS sequence"/>
</dbReference>
<evidence type="ECO:0000256" key="2">
    <source>
        <dbReference type="ARBA" id="ARBA00023015"/>
    </source>
</evidence>
<dbReference type="PANTHER" id="PTHR45881">
    <property type="entry name" value="CHECKPOINT SUPPRESSOR 1-LIKE, ISOFORM A-RELATED"/>
    <property type="match status" value="1"/>
</dbReference>
<dbReference type="PRINTS" id="PR00053">
    <property type="entry name" value="FORKHEAD"/>
</dbReference>
<comment type="caution">
    <text evidence="9">The sequence shown here is derived from an EMBL/GenBank/DDBJ whole genome shotgun (WGS) entry which is preliminary data.</text>
</comment>
<dbReference type="PROSITE" id="PS50039">
    <property type="entry name" value="FORK_HEAD_3"/>
    <property type="match status" value="1"/>
</dbReference>
<feature type="DNA-binding region" description="Fork-head" evidence="6">
    <location>
        <begin position="149"/>
        <end position="246"/>
    </location>
</feature>
<proteinExistence type="predicted"/>
<keyword evidence="5 6" id="KW-0539">Nucleus</keyword>
<name>A0AAD6IDT6_PENCN</name>
<dbReference type="SUPFAM" id="SSF46785">
    <property type="entry name" value="Winged helix' DNA-binding domain"/>
    <property type="match status" value="1"/>
</dbReference>
<dbReference type="InterPro" id="IPR001766">
    <property type="entry name" value="Fork_head_dom"/>
</dbReference>
<feature type="compositionally biased region" description="Polar residues" evidence="7">
    <location>
        <begin position="126"/>
        <end position="140"/>
    </location>
</feature>
<reference evidence="9" key="2">
    <citation type="submission" date="2023-01" db="EMBL/GenBank/DDBJ databases">
        <authorList>
            <person name="Petersen C."/>
        </authorList>
    </citation>
    <scope>NUCLEOTIDE SEQUENCE</scope>
    <source>
        <strain evidence="9">IBT 15450</strain>
    </source>
</reference>
<dbReference type="GO" id="GO:0000981">
    <property type="term" value="F:DNA-binding transcription factor activity, RNA polymerase II-specific"/>
    <property type="evidence" value="ECO:0007669"/>
    <property type="project" value="TreeGrafter"/>
</dbReference>
<comment type="subcellular location">
    <subcellularLocation>
        <location evidence="1 6">Nucleus</location>
    </subcellularLocation>
</comment>
<evidence type="ECO:0000256" key="3">
    <source>
        <dbReference type="ARBA" id="ARBA00023125"/>
    </source>
</evidence>
<dbReference type="PROSITE" id="PS00658">
    <property type="entry name" value="FORK_HEAD_2"/>
    <property type="match status" value="1"/>
</dbReference>
<dbReference type="EMBL" id="JAQJZL010000004">
    <property type="protein sequence ID" value="KAJ6044123.1"/>
    <property type="molecule type" value="Genomic_DNA"/>
</dbReference>
<evidence type="ECO:0000256" key="6">
    <source>
        <dbReference type="PROSITE-ProRule" id="PRU00089"/>
    </source>
</evidence>
<dbReference type="PANTHER" id="PTHR45881:SF5">
    <property type="entry name" value="FORK-HEAD DOMAIN-CONTAINING PROTEIN"/>
    <property type="match status" value="1"/>
</dbReference>
<sequence length="296" mass="32721">MAPLHQPSCPNPYVVASGQYEHNANHPHPHRHGQAAYLDSLYTSSLPDSTMAVPCMGSFTMEGKRQLPHEVHSDWTGVHSPVFKGGELCEFPAKLQSVHAVHNIPPSPLSTISSYESPESLALASPTMTVQTVDQLSPGSSEDDREDRPGPTPYSQLIFRALKDAKGNKLPLQGIYNWFERNTDKAKSSGSKGWQNSIRHNLSMNAGFEAVKEELGPGKKAVNFWRLTPEAILHGHVQSTTRYRKQVSARKALGANARAAQRQRTETKGGNPSEMVKTRHPNTGHDEPNEIYHPRK</sequence>
<evidence type="ECO:0000256" key="5">
    <source>
        <dbReference type="ARBA" id="ARBA00023242"/>
    </source>
</evidence>
<dbReference type="Gene3D" id="1.10.10.10">
    <property type="entry name" value="Winged helix-like DNA-binding domain superfamily/Winged helix DNA-binding domain"/>
    <property type="match status" value="1"/>
</dbReference>
<reference evidence="9" key="1">
    <citation type="journal article" date="2023" name="IMA Fungus">
        <title>Comparative genomic study of the Penicillium genus elucidates a diverse pangenome and 15 lateral gene transfer events.</title>
        <authorList>
            <person name="Petersen C."/>
            <person name="Sorensen T."/>
            <person name="Nielsen M.R."/>
            <person name="Sondergaard T.E."/>
            <person name="Sorensen J.L."/>
            <person name="Fitzpatrick D.A."/>
            <person name="Frisvad J.C."/>
            <person name="Nielsen K.L."/>
        </authorList>
    </citation>
    <scope>NUCLEOTIDE SEQUENCE</scope>
    <source>
        <strain evidence="9">IBT 15450</strain>
    </source>
</reference>
<dbReference type="GO" id="GO:0000978">
    <property type="term" value="F:RNA polymerase II cis-regulatory region sequence-specific DNA binding"/>
    <property type="evidence" value="ECO:0007669"/>
    <property type="project" value="TreeGrafter"/>
</dbReference>
<keyword evidence="2" id="KW-0805">Transcription regulation</keyword>
<dbReference type="InterPro" id="IPR036390">
    <property type="entry name" value="WH_DNA-bd_sf"/>
</dbReference>
<feature type="domain" description="Fork-head" evidence="8">
    <location>
        <begin position="149"/>
        <end position="246"/>
    </location>
</feature>
<evidence type="ECO:0000313" key="9">
    <source>
        <dbReference type="EMBL" id="KAJ6044123.1"/>
    </source>
</evidence>
<evidence type="ECO:0000313" key="10">
    <source>
        <dbReference type="Proteomes" id="UP001219568"/>
    </source>
</evidence>